<dbReference type="SUPFAM" id="SSF81301">
    <property type="entry name" value="Nucleotidyltransferase"/>
    <property type="match status" value="1"/>
</dbReference>
<dbReference type="Pfam" id="PF04229">
    <property type="entry name" value="GrpB"/>
    <property type="match status" value="1"/>
</dbReference>
<dbReference type="PANTHER" id="PTHR34822:SF1">
    <property type="entry name" value="GRPB FAMILY PROTEIN"/>
    <property type="match status" value="1"/>
</dbReference>
<gene>
    <name evidence="1" type="ORF">EJV47_14870</name>
</gene>
<dbReference type="AlphaFoldDB" id="A0A3S0H478"/>
<evidence type="ECO:0000313" key="2">
    <source>
        <dbReference type="Proteomes" id="UP000282184"/>
    </source>
</evidence>
<comment type="caution">
    <text evidence="1">The sequence shown here is derived from an EMBL/GenBank/DDBJ whole genome shotgun (WGS) entry which is preliminary data.</text>
</comment>
<dbReference type="Gene3D" id="3.30.460.10">
    <property type="entry name" value="Beta Polymerase, domain 2"/>
    <property type="match status" value="1"/>
</dbReference>
<keyword evidence="2" id="KW-1185">Reference proteome</keyword>
<sequence length="201" mass="22331">MPDLPAFAPSRPVVLVPYRPAWPDEFAALARRLRVLAGPLLLRIDHIGSTAVPGLSAKDVLDVQLTVTSLPAAAALTAALRHAGFRQGEATQYDEFHGLPPDSAELRKLYMREPAGERRTHLHIREAGRFNARYALLFRDYLRASPRARAEYELLKSRAAALFPRSIEGYLYLKEPVFHLVFEAASLWAAQVGWQLPPAAA</sequence>
<dbReference type="InterPro" id="IPR007344">
    <property type="entry name" value="GrpB/CoaE"/>
</dbReference>
<dbReference type="PANTHER" id="PTHR34822">
    <property type="entry name" value="GRPB DOMAIN PROTEIN (AFU_ORTHOLOGUE AFUA_1G01530)"/>
    <property type="match status" value="1"/>
</dbReference>
<dbReference type="RefSeq" id="WP_126693953.1">
    <property type="nucleotide sequence ID" value="NZ_RXOF01000008.1"/>
</dbReference>
<name>A0A3S0H478_9BACT</name>
<dbReference type="Proteomes" id="UP000282184">
    <property type="component" value="Unassembled WGS sequence"/>
</dbReference>
<organism evidence="1 2">
    <name type="scientific">Hymenobacter gummosus</name>
    <dbReference type="NCBI Taxonomy" id="1776032"/>
    <lineage>
        <taxon>Bacteria</taxon>
        <taxon>Pseudomonadati</taxon>
        <taxon>Bacteroidota</taxon>
        <taxon>Cytophagia</taxon>
        <taxon>Cytophagales</taxon>
        <taxon>Hymenobacteraceae</taxon>
        <taxon>Hymenobacter</taxon>
    </lineage>
</organism>
<protein>
    <submittedName>
        <fullName evidence="1">GrpB family protein</fullName>
    </submittedName>
</protein>
<reference evidence="1 2" key="1">
    <citation type="submission" date="2018-12" db="EMBL/GenBank/DDBJ databases">
        <title>Hymenobacter gummosus sp. nov., isolated from a spring.</title>
        <authorList>
            <person name="Nie L."/>
        </authorList>
    </citation>
    <scope>NUCLEOTIDE SEQUENCE [LARGE SCALE GENOMIC DNA]</scope>
    <source>
        <strain evidence="1 2">KCTC 52166</strain>
    </source>
</reference>
<proteinExistence type="predicted"/>
<evidence type="ECO:0000313" key="1">
    <source>
        <dbReference type="EMBL" id="RTQ48876.1"/>
    </source>
</evidence>
<accession>A0A3S0H478</accession>
<dbReference type="OrthoDB" id="9799092at2"/>
<dbReference type="EMBL" id="RXOF01000008">
    <property type="protein sequence ID" value="RTQ48876.1"/>
    <property type="molecule type" value="Genomic_DNA"/>
</dbReference>
<dbReference type="InterPro" id="IPR043519">
    <property type="entry name" value="NT_sf"/>
</dbReference>